<evidence type="ECO:0000259" key="4">
    <source>
        <dbReference type="PROSITE" id="PS50995"/>
    </source>
</evidence>
<keyword evidence="2 6" id="KW-0238">DNA-binding</keyword>
<proteinExistence type="predicted"/>
<evidence type="ECO:0000313" key="8">
    <source>
        <dbReference type="Proteomes" id="UP000561726"/>
    </source>
</evidence>
<dbReference type="PANTHER" id="PTHR42756:SF1">
    <property type="entry name" value="TRANSCRIPTIONAL REPRESSOR OF EMRAB OPERON"/>
    <property type="match status" value="1"/>
</dbReference>
<dbReference type="GO" id="GO:0003677">
    <property type="term" value="F:DNA binding"/>
    <property type="evidence" value="ECO:0007669"/>
    <property type="project" value="UniProtKB-KW"/>
</dbReference>
<evidence type="ECO:0000256" key="1">
    <source>
        <dbReference type="ARBA" id="ARBA00023015"/>
    </source>
</evidence>
<evidence type="ECO:0000313" key="5">
    <source>
        <dbReference type="EMBL" id="KGJ71713.1"/>
    </source>
</evidence>
<protein>
    <submittedName>
        <fullName evidence="5 6">MarR family transcriptional regulator</fullName>
    </submittedName>
</protein>
<name>A0A099J2P1_9MICO</name>
<dbReference type="RefSeq" id="WP_035840484.1">
    <property type="nucleotide sequence ID" value="NZ_JACHBQ010000001.1"/>
</dbReference>
<evidence type="ECO:0000256" key="3">
    <source>
        <dbReference type="ARBA" id="ARBA00023163"/>
    </source>
</evidence>
<dbReference type="Proteomes" id="UP000029864">
    <property type="component" value="Unassembled WGS sequence"/>
</dbReference>
<gene>
    <name evidence="6" type="ORF">BJ997_002823</name>
    <name evidence="5" type="ORF">GY21_20285</name>
</gene>
<sequence>MTGPLDRILEQWHAERPDLDASPMAVIGRLSRASVDVDARLGATFARHGLDSSSFDVLATLLRTGHPHQLAPADLARDAMISTSAVAQRLNKLEQRGLIERGANPHDGRGTLVTLTTAGRDLIEEALPDHLLTEHAIVSELSAAEQAQLAALLQRVSDAARRP</sequence>
<reference evidence="6 8" key="2">
    <citation type="submission" date="2020-08" db="EMBL/GenBank/DDBJ databases">
        <title>Sequencing the genomes of 1000 actinobacteria strains.</title>
        <authorList>
            <person name="Klenk H.-P."/>
        </authorList>
    </citation>
    <scope>NUCLEOTIDE SEQUENCE [LARGE SCALE GENOMIC DNA]</scope>
    <source>
        <strain evidence="6 8">DSM 21065</strain>
    </source>
</reference>
<keyword evidence="1" id="KW-0805">Transcription regulation</keyword>
<dbReference type="SMART" id="SM00347">
    <property type="entry name" value="HTH_MARR"/>
    <property type="match status" value="1"/>
</dbReference>
<dbReference type="PROSITE" id="PS50995">
    <property type="entry name" value="HTH_MARR_2"/>
    <property type="match status" value="1"/>
</dbReference>
<dbReference type="OrthoDB" id="3237509at2"/>
<dbReference type="InterPro" id="IPR036388">
    <property type="entry name" value="WH-like_DNA-bd_sf"/>
</dbReference>
<dbReference type="eggNOG" id="COG1846">
    <property type="taxonomic scope" value="Bacteria"/>
</dbReference>
<feature type="domain" description="HTH marR-type" evidence="4">
    <location>
        <begin position="23"/>
        <end position="158"/>
    </location>
</feature>
<dbReference type="SUPFAM" id="SSF46785">
    <property type="entry name" value="Winged helix' DNA-binding domain"/>
    <property type="match status" value="1"/>
</dbReference>
<dbReference type="GO" id="GO:0003700">
    <property type="term" value="F:DNA-binding transcription factor activity"/>
    <property type="evidence" value="ECO:0007669"/>
    <property type="project" value="InterPro"/>
</dbReference>
<keyword evidence="7" id="KW-1185">Reference proteome</keyword>
<dbReference type="InterPro" id="IPR000835">
    <property type="entry name" value="HTH_MarR-typ"/>
</dbReference>
<dbReference type="Pfam" id="PF12802">
    <property type="entry name" value="MarR_2"/>
    <property type="match status" value="1"/>
</dbReference>
<organism evidence="5 7">
    <name type="scientific">Cryobacterium roopkundense</name>
    <dbReference type="NCBI Taxonomy" id="1001240"/>
    <lineage>
        <taxon>Bacteria</taxon>
        <taxon>Bacillati</taxon>
        <taxon>Actinomycetota</taxon>
        <taxon>Actinomycetes</taxon>
        <taxon>Micrococcales</taxon>
        <taxon>Microbacteriaceae</taxon>
        <taxon>Cryobacterium</taxon>
    </lineage>
</organism>
<evidence type="ECO:0000313" key="6">
    <source>
        <dbReference type="EMBL" id="MBB5642275.1"/>
    </source>
</evidence>
<comment type="caution">
    <text evidence="5">The sequence shown here is derived from an EMBL/GenBank/DDBJ whole genome shotgun (WGS) entry which is preliminary data.</text>
</comment>
<dbReference type="AlphaFoldDB" id="A0A099J2P1"/>
<dbReference type="EMBL" id="JPXF01000145">
    <property type="protein sequence ID" value="KGJ71713.1"/>
    <property type="molecule type" value="Genomic_DNA"/>
</dbReference>
<evidence type="ECO:0000313" key="7">
    <source>
        <dbReference type="Proteomes" id="UP000029864"/>
    </source>
</evidence>
<dbReference type="PANTHER" id="PTHR42756">
    <property type="entry name" value="TRANSCRIPTIONAL REGULATOR, MARR"/>
    <property type="match status" value="1"/>
</dbReference>
<reference evidence="5 7" key="1">
    <citation type="submission" date="2014-08" db="EMBL/GenBank/DDBJ databases">
        <authorList>
            <person name="Sisinthy S."/>
        </authorList>
    </citation>
    <scope>NUCLEOTIDE SEQUENCE [LARGE SCALE GENOMIC DNA]</scope>
    <source>
        <strain evidence="5 7">RuG17</strain>
    </source>
</reference>
<keyword evidence="3" id="KW-0804">Transcription</keyword>
<dbReference type="PRINTS" id="PR00598">
    <property type="entry name" value="HTHMARR"/>
</dbReference>
<dbReference type="Gene3D" id="1.10.10.10">
    <property type="entry name" value="Winged helix-like DNA-binding domain superfamily/Winged helix DNA-binding domain"/>
    <property type="match status" value="1"/>
</dbReference>
<dbReference type="Proteomes" id="UP000561726">
    <property type="component" value="Unassembled WGS sequence"/>
</dbReference>
<accession>A0A099J2P1</accession>
<dbReference type="InterPro" id="IPR036390">
    <property type="entry name" value="WH_DNA-bd_sf"/>
</dbReference>
<dbReference type="EMBL" id="JACHBQ010000001">
    <property type="protein sequence ID" value="MBB5642275.1"/>
    <property type="molecule type" value="Genomic_DNA"/>
</dbReference>
<evidence type="ECO:0000256" key="2">
    <source>
        <dbReference type="ARBA" id="ARBA00023125"/>
    </source>
</evidence>